<comment type="subcellular location">
    <subcellularLocation>
        <location evidence="1">Membrane</location>
    </subcellularLocation>
</comment>
<dbReference type="PRINTS" id="PR00759">
    <property type="entry name" value="BASICPTASE"/>
</dbReference>
<evidence type="ECO:0000256" key="4">
    <source>
        <dbReference type="ARBA" id="ARBA00022989"/>
    </source>
</evidence>
<name>A0A6P7LSA9_BETSP</name>
<dbReference type="OrthoDB" id="2019384at2759"/>
<evidence type="ECO:0000256" key="11">
    <source>
        <dbReference type="SAM" id="SignalP"/>
    </source>
</evidence>
<dbReference type="Pfam" id="PF00014">
    <property type="entry name" value="Kunitz_BPTI"/>
    <property type="match status" value="2"/>
</dbReference>
<dbReference type="SMART" id="SM00765">
    <property type="entry name" value="MANEC"/>
    <property type="match status" value="1"/>
</dbReference>
<dbReference type="CDD" id="cd00146">
    <property type="entry name" value="PKD"/>
    <property type="match status" value="1"/>
</dbReference>
<evidence type="ECO:0000256" key="5">
    <source>
        <dbReference type="ARBA" id="ARBA00023136"/>
    </source>
</evidence>
<dbReference type="InterPro" id="IPR035986">
    <property type="entry name" value="PKD_dom_sf"/>
</dbReference>
<dbReference type="GO" id="GO:0060429">
    <property type="term" value="P:epithelium development"/>
    <property type="evidence" value="ECO:0007669"/>
    <property type="project" value="TreeGrafter"/>
</dbReference>
<reference evidence="15" key="1">
    <citation type="submission" date="2025-08" db="UniProtKB">
        <authorList>
            <consortium name="RefSeq"/>
        </authorList>
    </citation>
    <scope>IDENTIFICATION</scope>
</reference>
<keyword evidence="5 10" id="KW-0472">Membrane</keyword>
<feature type="compositionally biased region" description="Polar residues" evidence="9">
    <location>
        <begin position="481"/>
        <end position="500"/>
    </location>
</feature>
<keyword evidence="7" id="KW-0325">Glycoprotein</keyword>
<evidence type="ECO:0000256" key="3">
    <source>
        <dbReference type="ARBA" id="ARBA00022729"/>
    </source>
</evidence>
<dbReference type="SUPFAM" id="SSF57424">
    <property type="entry name" value="LDL receptor-like module"/>
    <property type="match status" value="1"/>
</dbReference>
<dbReference type="GO" id="GO:0005886">
    <property type="term" value="C:plasma membrane"/>
    <property type="evidence" value="ECO:0007669"/>
    <property type="project" value="TreeGrafter"/>
</dbReference>
<keyword evidence="6 8" id="KW-1015">Disulfide bond</keyword>
<gene>
    <name evidence="15" type="primary">LOC114849989</name>
</gene>
<dbReference type="InterPro" id="IPR020901">
    <property type="entry name" value="Prtase_inh_Kunz-CS"/>
</dbReference>
<keyword evidence="4 10" id="KW-1133">Transmembrane helix</keyword>
<dbReference type="GO" id="GO:0004867">
    <property type="term" value="F:serine-type endopeptidase inhibitor activity"/>
    <property type="evidence" value="ECO:0007669"/>
    <property type="project" value="InterPro"/>
</dbReference>
<dbReference type="AlphaFoldDB" id="A0A6P7LSA9"/>
<keyword evidence="15" id="KW-0646">Protease inhibitor</keyword>
<dbReference type="SUPFAM" id="SSF57362">
    <property type="entry name" value="BPTI-like"/>
    <property type="match status" value="2"/>
</dbReference>
<dbReference type="InterPro" id="IPR013783">
    <property type="entry name" value="Ig-like_fold"/>
</dbReference>
<dbReference type="PROSITE" id="PS50279">
    <property type="entry name" value="BPTI_KUNITZ_2"/>
    <property type="match status" value="2"/>
</dbReference>
<dbReference type="InParanoid" id="A0A6P7LSA9"/>
<feature type="region of interest" description="Disordered" evidence="9">
    <location>
        <begin position="475"/>
        <end position="500"/>
    </location>
</feature>
<dbReference type="GeneID" id="114849989"/>
<dbReference type="PANTHER" id="PTHR46750:SF1">
    <property type="entry name" value="KUNITZ-TYPE PROTEASE INHIBITOR 1"/>
    <property type="match status" value="1"/>
</dbReference>
<evidence type="ECO:0000256" key="7">
    <source>
        <dbReference type="ARBA" id="ARBA00023180"/>
    </source>
</evidence>
<protein>
    <submittedName>
        <fullName evidence="15">Kunitz-type protease inhibitor 1-like isoform X1</fullName>
    </submittedName>
</protein>
<evidence type="ECO:0000313" key="14">
    <source>
        <dbReference type="Proteomes" id="UP000515150"/>
    </source>
</evidence>
<keyword evidence="3 11" id="KW-0732">Signal</keyword>
<dbReference type="InterPro" id="IPR036880">
    <property type="entry name" value="Kunitz_BPTI_sf"/>
</dbReference>
<dbReference type="Gene3D" id="4.10.400.10">
    <property type="entry name" value="Low-density Lipoprotein Receptor"/>
    <property type="match status" value="1"/>
</dbReference>
<dbReference type="InterPro" id="IPR013980">
    <property type="entry name" value="MANSC_dom"/>
</dbReference>
<dbReference type="RefSeq" id="XP_028997721.1">
    <property type="nucleotide sequence ID" value="XM_029141888.3"/>
</dbReference>
<dbReference type="FunFam" id="4.10.410.10:FF:000006">
    <property type="entry name" value="Serine peptidase inhibitor, Kunitz type 1"/>
    <property type="match status" value="1"/>
</dbReference>
<dbReference type="SMART" id="SM00089">
    <property type="entry name" value="PKD"/>
    <property type="match status" value="1"/>
</dbReference>
<dbReference type="KEGG" id="bspl:114849989"/>
<dbReference type="PROSITE" id="PS01209">
    <property type="entry name" value="LDLRA_1"/>
    <property type="match status" value="1"/>
</dbReference>
<dbReference type="InterPro" id="IPR002223">
    <property type="entry name" value="Kunitz_BPTI"/>
</dbReference>
<sequence length="500" mass="54813">MPPSTSVLLLLSLSLLPRGGAADCGENFRTGREDFVVDAKDSVRDGAALLGTVYVDSSAECKNVCCSEPRCNMALFQIGAAEAENRTCVLFNCVYRNRFVCRFANRAGYLSYVTKPVFQKYLRDPQRKGKLHLPIANAGRDIVVQPGEAVLLNGIESEALGGAKIVDYSWSLESGDEDVVMEKTDLPDQMNVTNLLPGLYVFKLTVTDSNGQADGDQVEVRVLDLQQSSLYCLTPMKPGPCRAAFPRWFYSAANGSCQPFTFGGCKPNQNNYLSPEDCTAACRGVTASFERSIMLPSSVVCDSTCHPDQLKCDGHCCLDRSLECDGVKHCIDGTDETYCSKLNHTFSRLMSINIDPREAQCTQSPHTGPCRASHTRWYYDPVQRKCFQFTYGGCDANNNNFERKEKCSSACDGVTESSVFSRGMFERYEADDDDDDHEEGSGHVALAVILTVSILALLAIGVYCVLRARKARSHEPVATSPAATSSEQNTLVYNSTTKPV</sequence>
<feature type="disulfide bond" evidence="8">
    <location>
        <begin position="305"/>
        <end position="317"/>
    </location>
</feature>
<evidence type="ECO:0000256" key="2">
    <source>
        <dbReference type="ARBA" id="ARBA00022692"/>
    </source>
</evidence>
<dbReference type="PROSITE" id="PS00280">
    <property type="entry name" value="BPTI_KUNITZ_1"/>
    <property type="match status" value="2"/>
</dbReference>
<dbReference type="InterPro" id="IPR036055">
    <property type="entry name" value="LDL_receptor-like_sf"/>
</dbReference>
<evidence type="ECO:0000256" key="10">
    <source>
        <dbReference type="SAM" id="Phobius"/>
    </source>
</evidence>
<dbReference type="Proteomes" id="UP000515150">
    <property type="component" value="Chromosome 24"/>
</dbReference>
<evidence type="ECO:0000256" key="6">
    <source>
        <dbReference type="ARBA" id="ARBA00023157"/>
    </source>
</evidence>
<evidence type="ECO:0000259" key="13">
    <source>
        <dbReference type="PROSITE" id="PS50986"/>
    </source>
</evidence>
<dbReference type="Pfam" id="PF22352">
    <property type="entry name" value="K319L-like_PKD"/>
    <property type="match status" value="1"/>
</dbReference>
<feature type="domain" description="BPTI/Kunitz inhibitor" evidence="12">
    <location>
        <begin position="232"/>
        <end position="282"/>
    </location>
</feature>
<accession>A0A6P7LSA9</accession>
<proteinExistence type="predicted"/>
<dbReference type="InterPro" id="IPR022409">
    <property type="entry name" value="PKD/Chitinase_dom"/>
</dbReference>
<dbReference type="Gene3D" id="4.10.410.10">
    <property type="entry name" value="Pancreatic trypsin inhibitor Kunitz domain"/>
    <property type="match status" value="2"/>
</dbReference>
<dbReference type="CDD" id="cd22623">
    <property type="entry name" value="Kunitz_HAI1_1-like"/>
    <property type="match status" value="1"/>
</dbReference>
<dbReference type="FunFam" id="4.10.410.10:FF:000020">
    <property type="entry name" value="Collagen, type VI, alpha 3"/>
    <property type="match status" value="1"/>
</dbReference>
<evidence type="ECO:0000256" key="1">
    <source>
        <dbReference type="ARBA" id="ARBA00004370"/>
    </source>
</evidence>
<evidence type="ECO:0000256" key="8">
    <source>
        <dbReference type="PROSITE-ProRule" id="PRU00124"/>
    </source>
</evidence>
<organism evidence="14 15">
    <name type="scientific">Betta splendens</name>
    <name type="common">Siamese fighting fish</name>
    <dbReference type="NCBI Taxonomy" id="158456"/>
    <lineage>
        <taxon>Eukaryota</taxon>
        <taxon>Metazoa</taxon>
        <taxon>Chordata</taxon>
        <taxon>Craniata</taxon>
        <taxon>Vertebrata</taxon>
        <taxon>Euteleostomi</taxon>
        <taxon>Actinopterygii</taxon>
        <taxon>Neopterygii</taxon>
        <taxon>Teleostei</taxon>
        <taxon>Neoteleostei</taxon>
        <taxon>Acanthomorphata</taxon>
        <taxon>Anabantaria</taxon>
        <taxon>Anabantiformes</taxon>
        <taxon>Anabantoidei</taxon>
        <taxon>Osphronemidae</taxon>
        <taxon>Betta</taxon>
    </lineage>
</organism>
<dbReference type="GO" id="GO:0030198">
    <property type="term" value="P:extracellular matrix organization"/>
    <property type="evidence" value="ECO:0007669"/>
    <property type="project" value="TreeGrafter"/>
</dbReference>
<feature type="disulfide bond" evidence="8">
    <location>
        <begin position="324"/>
        <end position="339"/>
    </location>
</feature>
<feature type="domain" description="BPTI/Kunitz inhibitor" evidence="12">
    <location>
        <begin position="361"/>
        <end position="411"/>
    </location>
</feature>
<evidence type="ECO:0000256" key="9">
    <source>
        <dbReference type="SAM" id="MobiDB-lite"/>
    </source>
</evidence>
<dbReference type="InterPro" id="IPR011106">
    <property type="entry name" value="MANSC_N"/>
</dbReference>
<dbReference type="PROSITE" id="PS50068">
    <property type="entry name" value="LDLRA_2"/>
    <property type="match status" value="1"/>
</dbReference>
<evidence type="ECO:0000313" key="15">
    <source>
        <dbReference type="RefSeq" id="XP_028997721.1"/>
    </source>
</evidence>
<keyword evidence="14" id="KW-1185">Reference proteome</keyword>
<evidence type="ECO:0000259" key="12">
    <source>
        <dbReference type="PROSITE" id="PS50279"/>
    </source>
</evidence>
<dbReference type="SMART" id="SM00131">
    <property type="entry name" value="KU"/>
    <property type="match status" value="2"/>
</dbReference>
<feature type="transmembrane region" description="Helical" evidence="10">
    <location>
        <begin position="444"/>
        <end position="466"/>
    </location>
</feature>
<dbReference type="InterPro" id="IPR002172">
    <property type="entry name" value="LDrepeatLR_classA_rpt"/>
</dbReference>
<dbReference type="PANTHER" id="PTHR46750">
    <property type="entry name" value="KUNITZ-TYPE PROTEASE INHIBITOR 1"/>
    <property type="match status" value="1"/>
</dbReference>
<dbReference type="PROSITE" id="PS50986">
    <property type="entry name" value="MANSC"/>
    <property type="match status" value="1"/>
</dbReference>
<dbReference type="Pfam" id="PF07502">
    <property type="entry name" value="MANEC"/>
    <property type="match status" value="1"/>
</dbReference>
<dbReference type="CDD" id="cd22624">
    <property type="entry name" value="Kunitz_HAI1_2-like"/>
    <property type="match status" value="1"/>
</dbReference>
<keyword evidence="2 10" id="KW-0812">Transmembrane</keyword>
<dbReference type="GO" id="GO:0008544">
    <property type="term" value="P:epidermis development"/>
    <property type="evidence" value="ECO:0007669"/>
    <property type="project" value="TreeGrafter"/>
</dbReference>
<dbReference type="InterPro" id="IPR023415">
    <property type="entry name" value="LDLR_class-A_CS"/>
</dbReference>
<feature type="chain" id="PRO_5027806472" evidence="11">
    <location>
        <begin position="22"/>
        <end position="500"/>
    </location>
</feature>
<dbReference type="Gene3D" id="2.60.40.10">
    <property type="entry name" value="Immunoglobulins"/>
    <property type="match status" value="1"/>
</dbReference>
<feature type="domain" description="MANSC" evidence="13">
    <location>
        <begin position="31"/>
        <end position="112"/>
    </location>
</feature>
<dbReference type="SUPFAM" id="SSF49299">
    <property type="entry name" value="PKD domain"/>
    <property type="match status" value="1"/>
</dbReference>
<feature type="signal peptide" evidence="11">
    <location>
        <begin position="1"/>
        <end position="21"/>
    </location>
</feature>
<dbReference type="SMART" id="SM00192">
    <property type="entry name" value="LDLa"/>
    <property type="match status" value="1"/>
</dbReference>
<feature type="disulfide bond" evidence="8">
    <location>
        <begin position="312"/>
        <end position="330"/>
    </location>
</feature>